<gene>
    <name evidence="11" type="ORF">FYJ82_06725</name>
    <name evidence="12" type="ORF">O6R09_08055</name>
</gene>
<evidence type="ECO:0000256" key="4">
    <source>
        <dbReference type="ARBA" id="ARBA00011529"/>
    </source>
</evidence>
<evidence type="ECO:0000313" key="11">
    <source>
        <dbReference type="EMBL" id="MST54077.1"/>
    </source>
</evidence>
<comment type="similarity">
    <text evidence="3">Belongs to the PstS family.</text>
</comment>
<dbReference type="Pfam" id="PF12849">
    <property type="entry name" value="PBP_like_2"/>
    <property type="match status" value="2"/>
</dbReference>
<keyword evidence="14" id="KW-1185">Reference proteome</keyword>
<dbReference type="EMBL" id="CP114883">
    <property type="protein sequence ID" value="WBB06225.1"/>
    <property type="molecule type" value="Genomic_DNA"/>
</dbReference>
<sequence>MKKWKLLSSLSVLGAAALVGLSACGSTANGDSEAGLGQINVVTREDGSGTRGAFIELFGLEEKNSDGEKVDLTTQNAIVTNSTSVMLTTVAEDGSAIGYASLGSLNDSVKVVDIDGAEATVENIKDGSYKVSRPFNIVTKDDTNEAAKDFINFILSSEGQAIVEKSGYIPLDDNGSYKSSVNSGKVVISGSSSVTPVMEKLKEAYAKVNPDVTIEIQQSDSSTGVANTVDGTADIGMASRELKDTEEKEGVTATVIAMDGIAVIVNDKNEVDDLTSEQVKDIFAGDTTSWEDLSE</sequence>
<keyword evidence="7" id="KW-0564">Palmitate</keyword>
<feature type="signal peptide" evidence="9">
    <location>
        <begin position="1"/>
        <end position="28"/>
    </location>
</feature>
<keyword evidence="8" id="KW-0449">Lipoprotein</keyword>
<keyword evidence="6 9" id="KW-0732">Signal</keyword>
<dbReference type="PROSITE" id="PS51257">
    <property type="entry name" value="PROKAR_LIPOPROTEIN"/>
    <property type="match status" value="1"/>
</dbReference>
<dbReference type="GO" id="GO:0006817">
    <property type="term" value="P:phosphate ion transport"/>
    <property type="evidence" value="ECO:0007669"/>
    <property type="project" value="UniProtKB-KW"/>
</dbReference>
<dbReference type="EMBL" id="VUNP01000028">
    <property type="protein sequence ID" value="MST54077.1"/>
    <property type="molecule type" value="Genomic_DNA"/>
</dbReference>
<reference evidence="12 14" key="2">
    <citation type="submission" date="2022-12" db="EMBL/GenBank/DDBJ databases">
        <title>Streptococcus alactolyticus LGM, complete genome.</title>
        <authorList>
            <person name="Liu Z."/>
            <person name="Mu C."/>
            <person name="Zhu W."/>
        </authorList>
    </citation>
    <scope>NUCLEOTIDE SEQUENCE [LARGE SCALE GENOMIC DNA]</scope>
    <source>
        <strain evidence="12 14">LGM</strain>
    </source>
</reference>
<accession>A0A6N7X3V5</accession>
<comment type="subcellular location">
    <subcellularLocation>
        <location evidence="2">Cell membrane</location>
        <topology evidence="2">Lipid-anchor</topology>
    </subcellularLocation>
</comment>
<dbReference type="InterPro" id="IPR050811">
    <property type="entry name" value="Phosphate_ABC_transporter"/>
</dbReference>
<dbReference type="Gene3D" id="3.40.190.10">
    <property type="entry name" value="Periplasmic binding protein-like II"/>
    <property type="match status" value="2"/>
</dbReference>
<keyword evidence="5" id="KW-0592">Phosphate transport</keyword>
<evidence type="ECO:0000256" key="9">
    <source>
        <dbReference type="SAM" id="SignalP"/>
    </source>
</evidence>
<feature type="domain" description="PBP" evidence="10">
    <location>
        <begin position="37"/>
        <end position="158"/>
    </location>
</feature>
<feature type="domain" description="PBP" evidence="10">
    <location>
        <begin position="179"/>
        <end position="292"/>
    </location>
</feature>
<dbReference type="GeneID" id="99637448"/>
<dbReference type="PANTHER" id="PTHR30570:SF1">
    <property type="entry name" value="PHOSPHATE-BINDING PROTEIN PSTS"/>
    <property type="match status" value="1"/>
</dbReference>
<evidence type="ECO:0000256" key="1">
    <source>
        <dbReference type="ARBA" id="ARBA00002841"/>
    </source>
</evidence>
<evidence type="ECO:0000256" key="6">
    <source>
        <dbReference type="ARBA" id="ARBA00022729"/>
    </source>
</evidence>
<evidence type="ECO:0000259" key="10">
    <source>
        <dbReference type="Pfam" id="PF12849"/>
    </source>
</evidence>
<organism evidence="11 13">
    <name type="scientific">Streptococcus alactolyticus</name>
    <dbReference type="NCBI Taxonomy" id="29389"/>
    <lineage>
        <taxon>Bacteria</taxon>
        <taxon>Bacillati</taxon>
        <taxon>Bacillota</taxon>
        <taxon>Bacilli</taxon>
        <taxon>Lactobacillales</taxon>
        <taxon>Streptococcaceae</taxon>
        <taxon>Streptococcus</taxon>
    </lineage>
</organism>
<evidence type="ECO:0000256" key="7">
    <source>
        <dbReference type="ARBA" id="ARBA00023139"/>
    </source>
</evidence>
<dbReference type="RefSeq" id="WP_154455201.1">
    <property type="nucleotide sequence ID" value="NZ_BRXN01000025.1"/>
</dbReference>
<protein>
    <submittedName>
        <fullName evidence="11">Extracellular solute-binding protein</fullName>
    </submittedName>
</protein>
<dbReference type="AlphaFoldDB" id="A0A6N7X3V5"/>
<evidence type="ECO:0000313" key="13">
    <source>
        <dbReference type="Proteomes" id="UP000471052"/>
    </source>
</evidence>
<comment type="function">
    <text evidence="1">Part of the ABC transporter complex PstSACB involved in phosphate import.</text>
</comment>
<dbReference type="GO" id="GO:0005886">
    <property type="term" value="C:plasma membrane"/>
    <property type="evidence" value="ECO:0007669"/>
    <property type="project" value="UniProtKB-SubCell"/>
</dbReference>
<feature type="chain" id="PRO_5038756054" evidence="9">
    <location>
        <begin position="29"/>
        <end position="295"/>
    </location>
</feature>
<name>A0A6N7X3V5_STRAY</name>
<comment type="subunit">
    <text evidence="4">The complex is composed of two ATP-binding proteins (PstB), two transmembrane proteins (PstC and PstA) and a solute-binding protein (PstS).</text>
</comment>
<dbReference type="OrthoDB" id="9790048at2"/>
<evidence type="ECO:0000256" key="3">
    <source>
        <dbReference type="ARBA" id="ARBA00008725"/>
    </source>
</evidence>
<reference evidence="11 13" key="1">
    <citation type="submission" date="2019-08" db="EMBL/GenBank/DDBJ databases">
        <title>In-depth cultivation of the pig gut microbiome towards novel bacterial diversity and tailored functional studies.</title>
        <authorList>
            <person name="Wylensek D."/>
            <person name="Hitch T.C.A."/>
            <person name="Clavel T."/>
        </authorList>
    </citation>
    <scope>NUCLEOTIDE SEQUENCE [LARGE SCALE GENOMIC DNA]</scope>
    <source>
        <strain evidence="11 13">BL-178-WT-3A</strain>
    </source>
</reference>
<keyword evidence="5" id="KW-0813">Transport</keyword>
<evidence type="ECO:0000313" key="14">
    <source>
        <dbReference type="Proteomes" id="UP001212085"/>
    </source>
</evidence>
<dbReference type="SUPFAM" id="SSF53850">
    <property type="entry name" value="Periplasmic binding protein-like II"/>
    <property type="match status" value="2"/>
</dbReference>
<dbReference type="Proteomes" id="UP001212085">
    <property type="component" value="Chromosome"/>
</dbReference>
<evidence type="ECO:0000256" key="5">
    <source>
        <dbReference type="ARBA" id="ARBA00022592"/>
    </source>
</evidence>
<dbReference type="InterPro" id="IPR024370">
    <property type="entry name" value="PBP_domain"/>
</dbReference>
<evidence type="ECO:0000256" key="2">
    <source>
        <dbReference type="ARBA" id="ARBA00004193"/>
    </source>
</evidence>
<dbReference type="Proteomes" id="UP000471052">
    <property type="component" value="Unassembled WGS sequence"/>
</dbReference>
<evidence type="ECO:0000313" key="12">
    <source>
        <dbReference type="EMBL" id="WBB06225.1"/>
    </source>
</evidence>
<dbReference type="PANTHER" id="PTHR30570">
    <property type="entry name" value="PERIPLASMIC PHOSPHATE BINDING COMPONENT OF PHOSPHATE ABC TRANSPORTER"/>
    <property type="match status" value="1"/>
</dbReference>
<proteinExistence type="inferred from homology"/>
<evidence type="ECO:0000256" key="8">
    <source>
        <dbReference type="ARBA" id="ARBA00023288"/>
    </source>
</evidence>